<dbReference type="AlphaFoldDB" id="A0A096BVS8"/>
<dbReference type="Gene3D" id="3.40.430.10">
    <property type="entry name" value="Dihydrofolate Reductase, subunit A"/>
    <property type="match status" value="1"/>
</dbReference>
<dbReference type="Pfam" id="PF00186">
    <property type="entry name" value="DHFR_1"/>
    <property type="match status" value="1"/>
</dbReference>
<dbReference type="InterPro" id="IPR024072">
    <property type="entry name" value="DHFR-like_dom_sf"/>
</dbReference>
<dbReference type="EMBL" id="JRNT01000027">
    <property type="protein sequence ID" value="KGF46807.1"/>
    <property type="molecule type" value="Genomic_DNA"/>
</dbReference>
<keyword evidence="5 8" id="KW-0521">NADP</keyword>
<evidence type="ECO:0000256" key="7">
    <source>
        <dbReference type="ARBA" id="ARBA00025067"/>
    </source>
</evidence>
<comment type="catalytic activity">
    <reaction evidence="8">
        <text>(6S)-5,6,7,8-tetrahydrofolate + NADP(+) = 7,8-dihydrofolate + NADPH + H(+)</text>
        <dbReference type="Rhea" id="RHEA:15009"/>
        <dbReference type="ChEBI" id="CHEBI:15378"/>
        <dbReference type="ChEBI" id="CHEBI:57451"/>
        <dbReference type="ChEBI" id="CHEBI:57453"/>
        <dbReference type="ChEBI" id="CHEBI:57783"/>
        <dbReference type="ChEBI" id="CHEBI:58349"/>
        <dbReference type="EC" id="1.5.1.3"/>
    </reaction>
</comment>
<dbReference type="UniPathway" id="UPA00077">
    <property type="reaction ID" value="UER00158"/>
</dbReference>
<dbReference type="PANTHER" id="PTHR48069">
    <property type="entry name" value="DIHYDROFOLATE REDUCTASE"/>
    <property type="match status" value="1"/>
</dbReference>
<dbReference type="PROSITE" id="PS51330">
    <property type="entry name" value="DHFR_2"/>
    <property type="match status" value="1"/>
</dbReference>
<dbReference type="GO" id="GO:0006730">
    <property type="term" value="P:one-carbon metabolic process"/>
    <property type="evidence" value="ECO:0007669"/>
    <property type="project" value="UniProtKB-KW"/>
</dbReference>
<comment type="similarity">
    <text evidence="2 8">Belongs to the dihydrofolate reductase family.</text>
</comment>
<sequence>MINIIVAMAKHHVIGKDNALIWHLPNDLQFFKKMTTNHVIIMGRNTFESLPFLLPHREHWVLTKQNGLIVDHEKVRIFHSVEDVIEAARKLDTDVYIIGGAMIYQACMPYADRLYITEIDHEFEGDAYFPAIDTDIFEKVSTTEGVVDEKNIYPHTFVTYERKAR</sequence>
<evidence type="ECO:0000256" key="2">
    <source>
        <dbReference type="ARBA" id="ARBA00009539"/>
    </source>
</evidence>
<name>A0A096BVS8_9FIRM</name>
<dbReference type="InterPro" id="IPR001796">
    <property type="entry name" value="DHFR_dom"/>
</dbReference>
<evidence type="ECO:0000256" key="3">
    <source>
        <dbReference type="ARBA" id="ARBA00012856"/>
    </source>
</evidence>
<proteinExistence type="inferred from homology"/>
<feature type="domain" description="DHFR" evidence="9">
    <location>
        <begin position="1"/>
        <end position="162"/>
    </location>
</feature>
<dbReference type="RefSeq" id="WP_038152975.1">
    <property type="nucleotide sequence ID" value="NZ_JRNT01000027.1"/>
</dbReference>
<evidence type="ECO:0000256" key="1">
    <source>
        <dbReference type="ARBA" id="ARBA00004903"/>
    </source>
</evidence>
<keyword evidence="11" id="KW-1185">Reference proteome</keyword>
<dbReference type="PANTHER" id="PTHR48069:SF3">
    <property type="entry name" value="DIHYDROFOLATE REDUCTASE"/>
    <property type="match status" value="1"/>
</dbReference>
<evidence type="ECO:0000256" key="5">
    <source>
        <dbReference type="ARBA" id="ARBA00022857"/>
    </source>
</evidence>
<dbReference type="GO" id="GO:0004146">
    <property type="term" value="F:dihydrofolate reductase activity"/>
    <property type="evidence" value="ECO:0007669"/>
    <property type="project" value="UniProtKB-EC"/>
</dbReference>
<gene>
    <name evidence="10" type="ORF">HMPREF0872_07145</name>
</gene>
<evidence type="ECO:0000313" key="10">
    <source>
        <dbReference type="EMBL" id="KGF46807.1"/>
    </source>
</evidence>
<protein>
    <recommendedName>
        <fullName evidence="3 8">Dihydrofolate reductase</fullName>
        <ecNumber evidence="3 8">1.5.1.3</ecNumber>
    </recommendedName>
</protein>
<evidence type="ECO:0000313" key="11">
    <source>
        <dbReference type="Proteomes" id="UP000029628"/>
    </source>
</evidence>
<keyword evidence="4 8" id="KW-0554">One-carbon metabolism</keyword>
<dbReference type="PIRSF" id="PIRSF000194">
    <property type="entry name" value="DHFR"/>
    <property type="match status" value="1"/>
</dbReference>
<dbReference type="GO" id="GO:0070401">
    <property type="term" value="F:NADP+ binding"/>
    <property type="evidence" value="ECO:0007669"/>
    <property type="project" value="UniProtKB-ARBA"/>
</dbReference>
<organism evidence="10 11">
    <name type="scientific">Veillonella montpellierensis DNF00314</name>
    <dbReference type="NCBI Taxonomy" id="1401067"/>
    <lineage>
        <taxon>Bacteria</taxon>
        <taxon>Bacillati</taxon>
        <taxon>Bacillota</taxon>
        <taxon>Negativicutes</taxon>
        <taxon>Veillonellales</taxon>
        <taxon>Veillonellaceae</taxon>
        <taxon>Veillonella</taxon>
    </lineage>
</organism>
<dbReference type="SUPFAM" id="SSF53597">
    <property type="entry name" value="Dihydrofolate reductase-like"/>
    <property type="match status" value="1"/>
</dbReference>
<reference evidence="10 11" key="1">
    <citation type="submission" date="2014-07" db="EMBL/GenBank/DDBJ databases">
        <authorList>
            <person name="McCorrison J."/>
            <person name="Sanka R."/>
            <person name="Torralba M."/>
            <person name="Gillis M."/>
            <person name="Haft D.H."/>
            <person name="Methe B."/>
            <person name="Sutton G."/>
            <person name="Nelson K.E."/>
        </authorList>
    </citation>
    <scope>NUCLEOTIDE SEQUENCE [LARGE SCALE GENOMIC DNA]</scope>
    <source>
        <strain evidence="10 11">DNF00314</strain>
    </source>
</reference>
<evidence type="ECO:0000259" key="9">
    <source>
        <dbReference type="PROSITE" id="PS51330"/>
    </source>
</evidence>
<accession>A0A096BVS8</accession>
<dbReference type="InterPro" id="IPR012259">
    <property type="entry name" value="DHFR"/>
</dbReference>
<dbReference type="GO" id="GO:0005829">
    <property type="term" value="C:cytosol"/>
    <property type="evidence" value="ECO:0007669"/>
    <property type="project" value="TreeGrafter"/>
</dbReference>
<evidence type="ECO:0000256" key="8">
    <source>
        <dbReference type="PIRNR" id="PIRNR000194"/>
    </source>
</evidence>
<dbReference type="GO" id="GO:0046654">
    <property type="term" value="P:tetrahydrofolate biosynthetic process"/>
    <property type="evidence" value="ECO:0007669"/>
    <property type="project" value="UniProtKB-UniPathway"/>
</dbReference>
<dbReference type="Proteomes" id="UP000029628">
    <property type="component" value="Unassembled WGS sequence"/>
</dbReference>
<dbReference type="FunFam" id="3.40.430.10:FF:000001">
    <property type="entry name" value="Dihydrofolate reductase"/>
    <property type="match status" value="1"/>
</dbReference>
<evidence type="ECO:0000256" key="6">
    <source>
        <dbReference type="ARBA" id="ARBA00023002"/>
    </source>
</evidence>
<comment type="pathway">
    <text evidence="1 8">Cofactor biosynthesis; tetrahydrofolate biosynthesis; 5,6,7,8-tetrahydrofolate from 7,8-dihydrofolate: step 1/1.</text>
</comment>
<keyword evidence="6 8" id="KW-0560">Oxidoreductase</keyword>
<comment type="caution">
    <text evidence="10">The sequence shown here is derived from an EMBL/GenBank/DDBJ whole genome shotgun (WGS) entry which is preliminary data.</text>
</comment>
<evidence type="ECO:0000256" key="4">
    <source>
        <dbReference type="ARBA" id="ARBA00022563"/>
    </source>
</evidence>
<dbReference type="PRINTS" id="PR00070">
    <property type="entry name" value="DHFR"/>
</dbReference>
<dbReference type="GO" id="GO:0046452">
    <property type="term" value="P:dihydrofolate metabolic process"/>
    <property type="evidence" value="ECO:0007669"/>
    <property type="project" value="TreeGrafter"/>
</dbReference>
<dbReference type="GO" id="GO:0046655">
    <property type="term" value="P:folic acid metabolic process"/>
    <property type="evidence" value="ECO:0007669"/>
    <property type="project" value="TreeGrafter"/>
</dbReference>
<comment type="function">
    <text evidence="7 8">Key enzyme in folate metabolism. Catalyzes an essential reaction for de novo glycine and purine synthesis, and for DNA precursor synthesis.</text>
</comment>
<dbReference type="CDD" id="cd00209">
    <property type="entry name" value="DHFR"/>
    <property type="match status" value="1"/>
</dbReference>
<dbReference type="EC" id="1.5.1.3" evidence="3 8"/>
<dbReference type="eggNOG" id="COG0262">
    <property type="taxonomic scope" value="Bacteria"/>
</dbReference>